<keyword evidence="3" id="KW-1185">Reference proteome</keyword>
<evidence type="ECO:0000313" key="2">
    <source>
        <dbReference type="EMBL" id="MET4580980.1"/>
    </source>
</evidence>
<sequence length="126" mass="13763">MMSDDEAAKKTARYERELVLLLRMRGQTEPEIAGAITELRRYAKKTGKAIEDEFGSPAEFASQFPVRNSPSTRGGAMRRLFGAAFKPSPKVPKEPPLPNDQALPKEPTLPNDAALPNDGALPKDDA</sequence>
<evidence type="ECO:0000313" key="3">
    <source>
        <dbReference type="Proteomes" id="UP001549257"/>
    </source>
</evidence>
<dbReference type="EMBL" id="JBEPSJ010000001">
    <property type="protein sequence ID" value="MET4580980.1"/>
    <property type="molecule type" value="Genomic_DNA"/>
</dbReference>
<organism evidence="2 3">
    <name type="scientific">Conyzicola nivalis</name>
    <dbReference type="NCBI Taxonomy" id="1477021"/>
    <lineage>
        <taxon>Bacteria</taxon>
        <taxon>Bacillati</taxon>
        <taxon>Actinomycetota</taxon>
        <taxon>Actinomycetes</taxon>
        <taxon>Micrococcales</taxon>
        <taxon>Microbacteriaceae</taxon>
        <taxon>Conyzicola</taxon>
    </lineage>
</organism>
<proteinExistence type="predicted"/>
<evidence type="ECO:0000256" key="1">
    <source>
        <dbReference type="SAM" id="MobiDB-lite"/>
    </source>
</evidence>
<feature type="region of interest" description="Disordered" evidence="1">
    <location>
        <begin position="84"/>
        <end position="126"/>
    </location>
</feature>
<name>A0ABV2QK48_9MICO</name>
<accession>A0ABV2QK48</accession>
<gene>
    <name evidence="2" type="ORF">ABIE21_000470</name>
</gene>
<protein>
    <submittedName>
        <fullName evidence="2">Uncharacterized protein</fullName>
    </submittedName>
</protein>
<dbReference type="Proteomes" id="UP001549257">
    <property type="component" value="Unassembled WGS sequence"/>
</dbReference>
<comment type="caution">
    <text evidence="2">The sequence shown here is derived from an EMBL/GenBank/DDBJ whole genome shotgun (WGS) entry which is preliminary data.</text>
</comment>
<reference evidence="2 3" key="1">
    <citation type="submission" date="2024-06" db="EMBL/GenBank/DDBJ databases">
        <title>Sorghum-associated microbial communities from plants grown in Nebraska, USA.</title>
        <authorList>
            <person name="Schachtman D."/>
        </authorList>
    </citation>
    <scope>NUCLEOTIDE SEQUENCE [LARGE SCALE GENOMIC DNA]</scope>
    <source>
        <strain evidence="2 3">2857</strain>
    </source>
</reference>